<accession>A0A385JLS0</accession>
<proteinExistence type="inferred from homology"/>
<dbReference type="PANTHER" id="PTHR24045">
    <property type="match status" value="1"/>
</dbReference>
<evidence type="ECO:0000256" key="3">
    <source>
        <dbReference type="ARBA" id="ARBA00023169"/>
    </source>
</evidence>
<keyword evidence="2" id="KW-0808">Transferase</keyword>
<feature type="domain" description="Stealth protein CR1 conserved region 1" evidence="5">
    <location>
        <begin position="5"/>
        <end position="29"/>
    </location>
</feature>
<feature type="domain" description="Stealth protein CR2 conserved region 2" evidence="4">
    <location>
        <begin position="33"/>
        <end position="135"/>
    </location>
</feature>
<dbReference type="PANTHER" id="PTHR24045:SF0">
    <property type="entry name" value="N-ACETYLGLUCOSAMINE-1-PHOSPHOTRANSFERASE SUBUNITS ALPHA_BETA"/>
    <property type="match status" value="1"/>
</dbReference>
<evidence type="ECO:0000259" key="5">
    <source>
        <dbReference type="Pfam" id="PF17101"/>
    </source>
</evidence>
<dbReference type="Pfam" id="PF11380">
    <property type="entry name" value="Stealth_CR2"/>
    <property type="match status" value="1"/>
</dbReference>
<dbReference type="InterPro" id="IPR047141">
    <property type="entry name" value="Stealth"/>
</dbReference>
<dbReference type="RefSeq" id="WP_036933337.1">
    <property type="nucleotide sequence ID" value="NZ_CABMNT010000005.1"/>
</dbReference>
<dbReference type="EMBL" id="KY710685">
    <property type="protein sequence ID" value="AXY99323.1"/>
    <property type="molecule type" value="Genomic_DNA"/>
</dbReference>
<protein>
    <submittedName>
        <fullName evidence="6">Gt2</fullName>
    </submittedName>
</protein>
<sequence>MENNIDVVIYWVDGADPEWRQSYKKYHGTNPGRFRDLGTLKYVLRGIQYNLPWVRYIHFVTNGQLPSWLNINHPKIKFHTHEDIFLFKDSLPVFNSSAIEINFSNIKGLSEKFILFNDDMLVLNYLPEERFFIKNLPVDYLKLSYPRKGLLYKKIKPQNYLASRFINNAYNFIKNKSIKSINKNSLFNKNYIKKTNFNNLIFSIFKEVYWIDIYHHPQPHLKSTWDKFIQENKNGIIKKTIHSKFRAPSDINQYIFRFINLLNNDFYPQQYMDNLSIYVRDINKFINKGVTPFNYSLLCICEDESISDSEFNILKDYLTCRLNEKLPYKSDFEFSEL</sequence>
<dbReference type="OrthoDB" id="9776077at2"/>
<comment type="similarity">
    <text evidence="1">Belongs to the stealth family.</text>
</comment>
<dbReference type="Pfam" id="PF17101">
    <property type="entry name" value="Stealth_CR1"/>
    <property type="match status" value="1"/>
</dbReference>
<name>A0A385JLS0_PROVU</name>
<dbReference type="InterPro" id="IPR021520">
    <property type="entry name" value="Stealth_CR2"/>
</dbReference>
<evidence type="ECO:0000256" key="1">
    <source>
        <dbReference type="ARBA" id="ARBA00007583"/>
    </source>
</evidence>
<keyword evidence="3" id="KW-0270">Exopolysaccharide synthesis</keyword>
<reference evidence="6" key="1">
    <citation type="journal article" date="2017" name="PLoS ONE">
        <title>Genetic diversity of the O antigens of Proteus species and the development of a suspension array for molecular serotyping.</title>
        <authorList>
            <person name="Yu X."/>
            <person name="Torzewska A."/>
            <person name="Zhang X."/>
            <person name="Yin Z."/>
            <person name="Drzewiecka D."/>
            <person name="Cao H."/>
            <person name="Liu B."/>
            <person name="Knirel Y.A."/>
            <person name="Rozalski A."/>
            <person name="Wang L."/>
        </authorList>
    </citation>
    <scope>NUCLEOTIDE SEQUENCE</scope>
    <source>
        <strain evidence="6">CCUG 14635</strain>
    </source>
</reference>
<organism evidence="6">
    <name type="scientific">Proteus vulgaris</name>
    <dbReference type="NCBI Taxonomy" id="585"/>
    <lineage>
        <taxon>Bacteria</taxon>
        <taxon>Pseudomonadati</taxon>
        <taxon>Pseudomonadota</taxon>
        <taxon>Gammaproteobacteria</taxon>
        <taxon>Enterobacterales</taxon>
        <taxon>Morganellaceae</taxon>
        <taxon>Proteus</taxon>
    </lineage>
</organism>
<dbReference type="GO" id="GO:0016772">
    <property type="term" value="F:transferase activity, transferring phosphorus-containing groups"/>
    <property type="evidence" value="ECO:0007669"/>
    <property type="project" value="InterPro"/>
</dbReference>
<evidence type="ECO:0000313" key="6">
    <source>
        <dbReference type="EMBL" id="AXY99323.1"/>
    </source>
</evidence>
<dbReference type="InterPro" id="IPR031358">
    <property type="entry name" value="Stealth_CR1"/>
</dbReference>
<dbReference type="AlphaFoldDB" id="A0A385JLS0"/>
<evidence type="ECO:0000256" key="2">
    <source>
        <dbReference type="ARBA" id="ARBA00022679"/>
    </source>
</evidence>
<dbReference type="GO" id="GO:0000271">
    <property type="term" value="P:polysaccharide biosynthetic process"/>
    <property type="evidence" value="ECO:0007669"/>
    <property type="project" value="UniProtKB-KW"/>
</dbReference>
<evidence type="ECO:0000259" key="4">
    <source>
        <dbReference type="Pfam" id="PF11380"/>
    </source>
</evidence>